<organism evidence="2 3">
    <name type="scientific">Discina gigas</name>
    <dbReference type="NCBI Taxonomy" id="1032678"/>
    <lineage>
        <taxon>Eukaryota</taxon>
        <taxon>Fungi</taxon>
        <taxon>Dikarya</taxon>
        <taxon>Ascomycota</taxon>
        <taxon>Pezizomycotina</taxon>
        <taxon>Pezizomycetes</taxon>
        <taxon>Pezizales</taxon>
        <taxon>Discinaceae</taxon>
        <taxon>Discina</taxon>
    </lineage>
</organism>
<proteinExistence type="predicted"/>
<evidence type="ECO:0000256" key="1">
    <source>
        <dbReference type="SAM" id="MobiDB-lite"/>
    </source>
</evidence>
<dbReference type="Pfam" id="PF16093">
    <property type="entry name" value="PAC4"/>
    <property type="match status" value="1"/>
</dbReference>
<evidence type="ECO:0000313" key="3">
    <source>
        <dbReference type="Proteomes" id="UP001447188"/>
    </source>
</evidence>
<accession>A0ABR3GWK1</accession>
<keyword evidence="3" id="KW-1185">Reference proteome</keyword>
<dbReference type="Proteomes" id="UP001447188">
    <property type="component" value="Unassembled WGS sequence"/>
</dbReference>
<feature type="region of interest" description="Disordered" evidence="1">
    <location>
        <begin position="1"/>
        <end position="20"/>
    </location>
</feature>
<evidence type="ECO:0000313" key="2">
    <source>
        <dbReference type="EMBL" id="KAL0640165.1"/>
    </source>
</evidence>
<sequence length="162" mass="17627">MAMAEPLSDSIPPSTVPRQLSFPLPRTRNTTVHMHMTLSNHSLLLFLTSQTPEASSQKAALGSFVYALPDRTSTTSPPLSTPLYIREQTLENATRIAKILAKRLAIPVYVGNSMNFSGAGGGGMVEEEMEGVRKVIDVVMNEARKIREEWAKVKVNGAGSTE</sequence>
<reference evidence="2 3" key="1">
    <citation type="submission" date="2024-02" db="EMBL/GenBank/DDBJ databases">
        <title>Discinaceae phylogenomics.</title>
        <authorList>
            <person name="Dirks A.C."/>
            <person name="James T.Y."/>
        </authorList>
    </citation>
    <scope>NUCLEOTIDE SEQUENCE [LARGE SCALE GENOMIC DNA]</scope>
    <source>
        <strain evidence="2 3">ACD0624</strain>
    </source>
</reference>
<protein>
    <submittedName>
        <fullName evidence="2">Uncharacterized protein</fullName>
    </submittedName>
</protein>
<name>A0ABR3GWK1_9PEZI</name>
<dbReference type="EMBL" id="JBBBZM010000005">
    <property type="protein sequence ID" value="KAL0640165.1"/>
    <property type="molecule type" value="Genomic_DNA"/>
</dbReference>
<gene>
    <name evidence="2" type="ORF">Q9L58_000723</name>
</gene>
<dbReference type="Gene3D" id="3.30.230.100">
    <property type="match status" value="1"/>
</dbReference>
<dbReference type="InterPro" id="IPR032157">
    <property type="entry name" value="PAC4"/>
</dbReference>
<comment type="caution">
    <text evidence="2">The sequence shown here is derived from an EMBL/GenBank/DDBJ whole genome shotgun (WGS) entry which is preliminary data.</text>
</comment>